<gene>
    <name evidence="6" type="ORF">Thiowin_01676</name>
</gene>
<organism evidence="6 7">
    <name type="scientific">Thiorhodovibrio winogradskyi</name>
    <dbReference type="NCBI Taxonomy" id="77007"/>
    <lineage>
        <taxon>Bacteria</taxon>
        <taxon>Pseudomonadati</taxon>
        <taxon>Pseudomonadota</taxon>
        <taxon>Gammaproteobacteria</taxon>
        <taxon>Chromatiales</taxon>
        <taxon>Chromatiaceae</taxon>
        <taxon>Thiorhodovibrio</taxon>
    </lineage>
</organism>
<dbReference type="Pfam" id="PF14559">
    <property type="entry name" value="TPR_19"/>
    <property type="match status" value="2"/>
</dbReference>
<evidence type="ECO:0000256" key="3">
    <source>
        <dbReference type="PROSITE-ProRule" id="PRU00339"/>
    </source>
</evidence>
<dbReference type="InterPro" id="IPR051012">
    <property type="entry name" value="CellSynth/LPSAsmb/PSIAsmb"/>
</dbReference>
<evidence type="ECO:0000256" key="1">
    <source>
        <dbReference type="ARBA" id="ARBA00022737"/>
    </source>
</evidence>
<feature type="coiled-coil region" evidence="4">
    <location>
        <begin position="464"/>
        <end position="494"/>
    </location>
</feature>
<feature type="region of interest" description="Disordered" evidence="5">
    <location>
        <begin position="119"/>
        <end position="148"/>
    </location>
</feature>
<reference evidence="6 7" key="1">
    <citation type="journal article" date="2023" name="Microorganisms">
        <title>Thiorhodovibrio frisius and Trv. litoralis spp. nov., Two Novel Members from a Clade of Fastidious Purple Sulfur Bacteria That Exhibit Unique Red-Shifted Light-Harvesting Capabilities.</title>
        <authorList>
            <person name="Methner A."/>
            <person name="Kuzyk S.B."/>
            <person name="Petersen J."/>
            <person name="Bauer S."/>
            <person name="Brinkmann H."/>
            <person name="Sichau K."/>
            <person name="Wanner G."/>
            <person name="Wolf J."/>
            <person name="Neumann-Schaal M."/>
            <person name="Henke P."/>
            <person name="Tank M."/>
            <person name="Sproer C."/>
            <person name="Bunk B."/>
            <person name="Overmann J."/>
        </authorList>
    </citation>
    <scope>NUCLEOTIDE SEQUENCE [LARGE SCALE GENOMIC DNA]</scope>
    <source>
        <strain evidence="6 7">DSM 6702</strain>
    </source>
</reference>
<evidence type="ECO:0000256" key="5">
    <source>
        <dbReference type="SAM" id="MobiDB-lite"/>
    </source>
</evidence>
<dbReference type="InterPro" id="IPR011990">
    <property type="entry name" value="TPR-like_helical_dom_sf"/>
</dbReference>
<sequence>MHFSARIRAKVIAAAVGFHQARVGLARVYSTAKDSASHLGDSPVRVSNNIMANATTFLWRSGSWSRAARASSRVSGQSVGRMIGWLSLMLLLGADASLAGATTTGLARQAKLELTQAAPDSLETARQQQSPSDQSRDDGSSPPAASTAEPAVELLAEFDADLLYDVLVAEVAMQRDRPMDAFPHYLAAARRTSDPMLAELATRAAIAGDDQVLAEEAAAFWVSLAPESLQARQVAAYIVLEGGQVDRAMPYLRAVMEHSAQRRQGYLHSARLVARLEDPLQRLELMRALIDEFGEDPDALLAIAGLAAGADRPEEAREYANRAAAQRPAWNRPRQFLVQLLVSEGRTDAAIVELERYFSQGSNDLELRTLYAQLLIEEGRYEDAREAFATLLEAHPRMPGVLYAAGVLSLQLEDYQGARDYLLRLRDTGEREQDATFMLGQVEEAAGQFERAREWYARVSGVKSMDAQIRLASVEARLGELERARERLQRLRDDAPEQRPALYLIEGEILRELDQAPSAMAVYDAALAQFPDNPDLLYARALLAVKLERVDLLERDLRRVLSEDPNHADALNALGYTLADQTDRLEEAKGYISRALELEPDQPAILDSMGWLLYRMGKPKEAEVYLRKALEQLPDGEIAAHLGEVLWALGRRDEARQVWRQALDEFPDHEYLLRVIERHPVSLAPGDGS</sequence>
<dbReference type="PANTHER" id="PTHR45586">
    <property type="entry name" value="TPR REPEAT-CONTAINING PROTEIN PA4667"/>
    <property type="match status" value="1"/>
</dbReference>
<dbReference type="SMART" id="SM00028">
    <property type="entry name" value="TPR"/>
    <property type="match status" value="7"/>
</dbReference>
<dbReference type="PANTHER" id="PTHR45586:SF1">
    <property type="entry name" value="LIPOPOLYSACCHARIDE ASSEMBLY PROTEIN B"/>
    <property type="match status" value="1"/>
</dbReference>
<dbReference type="SUPFAM" id="SSF48452">
    <property type="entry name" value="TPR-like"/>
    <property type="match status" value="3"/>
</dbReference>
<keyword evidence="4" id="KW-0175">Coiled coil</keyword>
<evidence type="ECO:0000256" key="4">
    <source>
        <dbReference type="SAM" id="Coils"/>
    </source>
</evidence>
<protein>
    <submittedName>
        <fullName evidence="6">Tetratricopeptide repeat protein</fullName>
    </submittedName>
</protein>
<keyword evidence="2 3" id="KW-0802">TPR repeat</keyword>
<evidence type="ECO:0000256" key="2">
    <source>
        <dbReference type="ARBA" id="ARBA00022803"/>
    </source>
</evidence>
<dbReference type="Gene3D" id="1.25.40.10">
    <property type="entry name" value="Tetratricopeptide repeat domain"/>
    <property type="match status" value="2"/>
</dbReference>
<dbReference type="EMBL" id="CP121472">
    <property type="protein sequence ID" value="WPL16707.1"/>
    <property type="molecule type" value="Genomic_DNA"/>
</dbReference>
<dbReference type="PROSITE" id="PS50005">
    <property type="entry name" value="TPR"/>
    <property type="match status" value="1"/>
</dbReference>
<dbReference type="Pfam" id="PF13432">
    <property type="entry name" value="TPR_16"/>
    <property type="match status" value="3"/>
</dbReference>
<keyword evidence="7" id="KW-1185">Reference proteome</keyword>
<name>A0ABZ0S9E4_9GAMM</name>
<keyword evidence="1" id="KW-0677">Repeat</keyword>
<dbReference type="Proteomes" id="UP001432180">
    <property type="component" value="Chromosome"/>
</dbReference>
<accession>A0ABZ0S9E4</accession>
<feature type="repeat" description="TPR" evidence="3">
    <location>
        <begin position="636"/>
        <end position="669"/>
    </location>
</feature>
<evidence type="ECO:0000313" key="7">
    <source>
        <dbReference type="Proteomes" id="UP001432180"/>
    </source>
</evidence>
<dbReference type="InterPro" id="IPR019734">
    <property type="entry name" value="TPR_rpt"/>
</dbReference>
<proteinExistence type="predicted"/>
<evidence type="ECO:0000313" key="6">
    <source>
        <dbReference type="EMBL" id="WPL16707.1"/>
    </source>
</evidence>